<evidence type="ECO:0000313" key="21">
    <source>
        <dbReference type="Proteomes" id="UP001152562"/>
    </source>
</evidence>
<keyword evidence="13 19" id="KW-0687">Ribonucleoprotein</keyword>
<comment type="similarity">
    <text evidence="3">Belongs to the SSU72 phosphatase family.</text>
</comment>
<accession>A0A9P0TP50</accession>
<dbReference type="SUPFAM" id="SSF54843">
    <property type="entry name" value="Ribosomal protein L22"/>
    <property type="match status" value="1"/>
</dbReference>
<dbReference type="EC" id="3.1.3.16" evidence="5"/>
<dbReference type="GO" id="GO:0004722">
    <property type="term" value="F:protein serine/threonine phosphatase activity"/>
    <property type="evidence" value="ECO:0007669"/>
    <property type="project" value="UniProtKB-EC"/>
</dbReference>
<sequence length="351" mass="40765">MNRSMEAHAFLVKKGFKVKSFGTGEKVKLPGTSADRPNCYEFGVPYDDIYKDLMEKDKSYYTQNGLLHMLDRNRRIKPSPESFQASNEIFDVIITCEERVYDQVIEWFVSRKSICNQPVHIVNIDIQDNHEEATIGAFLISDMVTKMSQSDDLDNDIDELVRINTTQNLHTTAPITAWTKSDVPKSFLKYNKKIYPPQDPSEEPRPAYVCHQKTNFKYSPEKLWYIASFVRGMTVDEAIKQLSFVNKKGAGLVKEAILEAQELAVTKHNVEFRSNLWIAESFSGKGVVIKGIRRHARGRMGEVRYQYSHYFVRLEEGKPPIDYYKRNPLTPQEQLDKWLDQMRKRKITNSF</sequence>
<comment type="caution">
    <text evidence="20">The sequence shown here is derived from an EMBL/GenBank/DDBJ whole genome shotgun (WGS) entry which is preliminary data.</text>
</comment>
<dbReference type="FunFam" id="3.90.470.10:FF:000009">
    <property type="entry name" value="39S ribosomal protein L22, mitochondrial"/>
    <property type="match status" value="1"/>
</dbReference>
<protein>
    <recommendedName>
        <fullName evidence="14">Large ribosomal subunit protein uL22m</fullName>
        <ecNumber evidence="5">3.1.3.16</ecNumber>
    </recommendedName>
    <alternativeName>
        <fullName evidence="15">39S ribosomal protein L22, mitochondrial</fullName>
    </alternativeName>
</protein>
<comment type="catalytic activity">
    <reaction evidence="17">
        <text>O-phospho-L-seryl-[protein] + H2O = L-seryl-[protein] + phosphate</text>
        <dbReference type="Rhea" id="RHEA:20629"/>
        <dbReference type="Rhea" id="RHEA-COMP:9863"/>
        <dbReference type="Rhea" id="RHEA-COMP:11604"/>
        <dbReference type="ChEBI" id="CHEBI:15377"/>
        <dbReference type="ChEBI" id="CHEBI:29999"/>
        <dbReference type="ChEBI" id="CHEBI:43474"/>
        <dbReference type="ChEBI" id="CHEBI:83421"/>
        <dbReference type="EC" id="3.1.3.16"/>
    </reaction>
</comment>
<dbReference type="GO" id="GO:0005634">
    <property type="term" value="C:nucleus"/>
    <property type="evidence" value="ECO:0007669"/>
    <property type="project" value="UniProtKB-SubCell"/>
</dbReference>
<evidence type="ECO:0000256" key="5">
    <source>
        <dbReference type="ARBA" id="ARBA00013081"/>
    </source>
</evidence>
<gene>
    <name evidence="20" type="ORF">PIBRA_LOCUS9760</name>
</gene>
<dbReference type="GO" id="GO:0006397">
    <property type="term" value="P:mRNA processing"/>
    <property type="evidence" value="ECO:0007669"/>
    <property type="project" value="UniProtKB-KW"/>
</dbReference>
<dbReference type="GO" id="GO:0006412">
    <property type="term" value="P:translation"/>
    <property type="evidence" value="ECO:0007669"/>
    <property type="project" value="InterPro"/>
</dbReference>
<evidence type="ECO:0000313" key="20">
    <source>
        <dbReference type="EMBL" id="CAH4033482.1"/>
    </source>
</evidence>
<comment type="catalytic activity">
    <reaction evidence="18">
        <text>O-phospho-L-threonyl-[protein] + H2O = L-threonyl-[protein] + phosphate</text>
        <dbReference type="Rhea" id="RHEA:47004"/>
        <dbReference type="Rhea" id="RHEA-COMP:11060"/>
        <dbReference type="Rhea" id="RHEA-COMP:11605"/>
        <dbReference type="ChEBI" id="CHEBI:15377"/>
        <dbReference type="ChEBI" id="CHEBI:30013"/>
        <dbReference type="ChEBI" id="CHEBI:43474"/>
        <dbReference type="ChEBI" id="CHEBI:61977"/>
        <dbReference type="EC" id="3.1.3.16"/>
    </reaction>
</comment>
<evidence type="ECO:0000256" key="8">
    <source>
        <dbReference type="ARBA" id="ARBA00022912"/>
    </source>
</evidence>
<evidence type="ECO:0000256" key="19">
    <source>
        <dbReference type="RuleBase" id="RU004005"/>
    </source>
</evidence>
<comment type="similarity">
    <text evidence="4 19">Belongs to the universal ribosomal protein uL22 family.</text>
</comment>
<keyword evidence="6" id="KW-0507">mRNA processing</keyword>
<dbReference type="Gene3D" id="3.90.470.10">
    <property type="entry name" value="Ribosomal protein L22/L17"/>
    <property type="match status" value="1"/>
</dbReference>
<dbReference type="GO" id="GO:1990904">
    <property type="term" value="C:ribonucleoprotein complex"/>
    <property type="evidence" value="ECO:0007669"/>
    <property type="project" value="UniProtKB-KW"/>
</dbReference>
<evidence type="ECO:0000256" key="18">
    <source>
        <dbReference type="ARBA" id="ARBA00048336"/>
    </source>
</evidence>
<evidence type="ECO:0000256" key="13">
    <source>
        <dbReference type="ARBA" id="ARBA00023274"/>
    </source>
</evidence>
<keyword evidence="10 19" id="KW-0689">Ribosomal protein</keyword>
<evidence type="ECO:0000256" key="17">
    <source>
        <dbReference type="ARBA" id="ARBA00047761"/>
    </source>
</evidence>
<dbReference type="InterPro" id="IPR036394">
    <property type="entry name" value="Ribosomal_uL22_sf"/>
</dbReference>
<dbReference type="InterPro" id="IPR006811">
    <property type="entry name" value="RNA_pol_II_suA"/>
</dbReference>
<evidence type="ECO:0000256" key="15">
    <source>
        <dbReference type="ARBA" id="ARBA00035506"/>
    </source>
</evidence>
<name>A0A9P0TP50_PIEBR</name>
<evidence type="ECO:0000256" key="4">
    <source>
        <dbReference type="ARBA" id="ARBA00009451"/>
    </source>
</evidence>
<dbReference type="GO" id="GO:0003735">
    <property type="term" value="F:structural constituent of ribosome"/>
    <property type="evidence" value="ECO:0007669"/>
    <property type="project" value="InterPro"/>
</dbReference>
<dbReference type="EMBL" id="CALOZG010000029">
    <property type="protein sequence ID" value="CAH4033482.1"/>
    <property type="molecule type" value="Genomic_DNA"/>
</dbReference>
<keyword evidence="21" id="KW-1185">Reference proteome</keyword>
<dbReference type="InterPro" id="IPR001063">
    <property type="entry name" value="Ribosomal_uL22"/>
</dbReference>
<dbReference type="GO" id="GO:0005840">
    <property type="term" value="C:ribosome"/>
    <property type="evidence" value="ECO:0007669"/>
    <property type="project" value="UniProtKB-KW"/>
</dbReference>
<dbReference type="Proteomes" id="UP001152562">
    <property type="component" value="Unassembled WGS sequence"/>
</dbReference>
<dbReference type="Pfam" id="PF04722">
    <property type="entry name" value="Ssu72"/>
    <property type="match status" value="1"/>
</dbReference>
<dbReference type="GO" id="GO:0005739">
    <property type="term" value="C:mitochondrion"/>
    <property type="evidence" value="ECO:0007669"/>
    <property type="project" value="UniProtKB-SubCell"/>
</dbReference>
<evidence type="ECO:0000256" key="6">
    <source>
        <dbReference type="ARBA" id="ARBA00022664"/>
    </source>
</evidence>
<evidence type="ECO:0000256" key="1">
    <source>
        <dbReference type="ARBA" id="ARBA00004123"/>
    </source>
</evidence>
<keyword evidence="11" id="KW-0496">Mitochondrion</keyword>
<dbReference type="PANTHER" id="PTHR20383">
    <property type="entry name" value="RNA POLYMERASE II SUBUNIT A C-TERMINAL DOMAIN PHOSPHATASE"/>
    <property type="match status" value="1"/>
</dbReference>
<keyword evidence="12" id="KW-0539">Nucleus</keyword>
<keyword evidence="8" id="KW-0904">Protein phosphatase</keyword>
<dbReference type="Gene3D" id="3.40.50.2300">
    <property type="match status" value="2"/>
</dbReference>
<dbReference type="FunFam" id="3.40.50.2300:FF:000066">
    <property type="entry name" value="RNA polymerase II subunit A C-terminal domain phosphatase SSU72"/>
    <property type="match status" value="1"/>
</dbReference>
<evidence type="ECO:0000256" key="11">
    <source>
        <dbReference type="ARBA" id="ARBA00023128"/>
    </source>
</evidence>
<evidence type="ECO:0000256" key="12">
    <source>
        <dbReference type="ARBA" id="ARBA00023242"/>
    </source>
</evidence>
<reference evidence="20" key="1">
    <citation type="submission" date="2022-05" db="EMBL/GenBank/DDBJ databases">
        <authorList>
            <person name="Okamura Y."/>
        </authorList>
    </citation>
    <scope>NUCLEOTIDE SEQUENCE</scope>
</reference>
<keyword evidence="9" id="KW-0809">Transit peptide</keyword>
<evidence type="ECO:0000256" key="10">
    <source>
        <dbReference type="ARBA" id="ARBA00022980"/>
    </source>
</evidence>
<organism evidence="20 21">
    <name type="scientific">Pieris brassicae</name>
    <name type="common">White butterfly</name>
    <name type="synonym">Large white butterfly</name>
    <dbReference type="NCBI Taxonomy" id="7116"/>
    <lineage>
        <taxon>Eukaryota</taxon>
        <taxon>Metazoa</taxon>
        <taxon>Ecdysozoa</taxon>
        <taxon>Arthropoda</taxon>
        <taxon>Hexapoda</taxon>
        <taxon>Insecta</taxon>
        <taxon>Pterygota</taxon>
        <taxon>Neoptera</taxon>
        <taxon>Endopterygota</taxon>
        <taxon>Lepidoptera</taxon>
        <taxon>Glossata</taxon>
        <taxon>Ditrysia</taxon>
        <taxon>Papilionoidea</taxon>
        <taxon>Pieridae</taxon>
        <taxon>Pierinae</taxon>
        <taxon>Pieris</taxon>
    </lineage>
</organism>
<evidence type="ECO:0000256" key="9">
    <source>
        <dbReference type="ARBA" id="ARBA00022946"/>
    </source>
</evidence>
<comment type="subcellular location">
    <subcellularLocation>
        <location evidence="2">Mitochondrion</location>
    </subcellularLocation>
    <subcellularLocation>
        <location evidence="1">Nucleus</location>
    </subcellularLocation>
</comment>
<evidence type="ECO:0000256" key="2">
    <source>
        <dbReference type="ARBA" id="ARBA00004173"/>
    </source>
</evidence>
<evidence type="ECO:0000256" key="3">
    <source>
        <dbReference type="ARBA" id="ARBA00008978"/>
    </source>
</evidence>
<proteinExistence type="inferred from homology"/>
<evidence type="ECO:0000256" key="14">
    <source>
        <dbReference type="ARBA" id="ARBA00035286"/>
    </source>
</evidence>
<keyword evidence="7" id="KW-0378">Hydrolase</keyword>
<dbReference type="Pfam" id="PF00237">
    <property type="entry name" value="Ribosomal_L22"/>
    <property type="match status" value="1"/>
</dbReference>
<dbReference type="AlphaFoldDB" id="A0A9P0TP50"/>
<comment type="subunit">
    <text evidence="16">Component of the mitochondrial ribosome large subunit (39S) which comprises a 16S rRNA and about 50 distinct proteins.</text>
</comment>
<evidence type="ECO:0000256" key="16">
    <source>
        <dbReference type="ARBA" id="ARBA00038782"/>
    </source>
</evidence>
<evidence type="ECO:0000256" key="7">
    <source>
        <dbReference type="ARBA" id="ARBA00022801"/>
    </source>
</evidence>